<evidence type="ECO:0000313" key="2">
    <source>
        <dbReference type="EMBL" id="NUB46385.1"/>
    </source>
</evidence>
<dbReference type="EMBL" id="WHUT02000014">
    <property type="protein sequence ID" value="NUB46385.1"/>
    <property type="molecule type" value="Genomic_DNA"/>
</dbReference>
<sequence length="96" mass="9199">MTIDGRLWAAGLTLVLLGWIGVLALVMRLSGAAPAALVIVPPGGLADLPAGVAVLSRGPFSVTVSGGAGLVAALYGAGALLVLPAGLTGCLPQDAG</sequence>
<dbReference type="Proteomes" id="UP000484076">
    <property type="component" value="Unassembled WGS sequence"/>
</dbReference>
<feature type="transmembrane region" description="Helical" evidence="1">
    <location>
        <begin position="59"/>
        <end position="83"/>
    </location>
</feature>
<keyword evidence="1" id="KW-0472">Membrane</keyword>
<gene>
    <name evidence="2" type="ORF">GEU84_018495</name>
</gene>
<name>A0A8X8KPS0_9RHOB</name>
<evidence type="ECO:0000256" key="1">
    <source>
        <dbReference type="SAM" id="Phobius"/>
    </source>
</evidence>
<accession>A0A8X8KPS0</accession>
<dbReference type="RefSeq" id="WP_152825265.1">
    <property type="nucleotide sequence ID" value="NZ_WHUT02000014.1"/>
</dbReference>
<keyword evidence="1" id="KW-1133">Transmembrane helix</keyword>
<evidence type="ECO:0000313" key="3">
    <source>
        <dbReference type="Proteomes" id="UP000484076"/>
    </source>
</evidence>
<comment type="caution">
    <text evidence="2">The sequence shown here is derived from an EMBL/GenBank/DDBJ whole genome shotgun (WGS) entry which is preliminary data.</text>
</comment>
<dbReference type="AlphaFoldDB" id="A0A8X8KPS0"/>
<keyword evidence="3" id="KW-1185">Reference proteome</keyword>
<reference evidence="2" key="1">
    <citation type="submission" date="2020-05" db="EMBL/GenBank/DDBJ databases">
        <title>Fertoebacter nigrum gen. nov., sp. nov., a new member of the family Rhodobacteraceae.</title>
        <authorList>
            <person name="Szuroczki S."/>
            <person name="Abbaszade G."/>
            <person name="Buni D."/>
            <person name="Schumann P."/>
            <person name="Toth E."/>
        </authorList>
    </citation>
    <scope>NUCLEOTIDE SEQUENCE</scope>
    <source>
        <strain evidence="2">RG-N-1a</strain>
    </source>
</reference>
<organism evidence="2 3">
    <name type="scientific">Fertoeibacter niger</name>
    <dbReference type="NCBI Taxonomy" id="2656921"/>
    <lineage>
        <taxon>Bacteria</taxon>
        <taxon>Pseudomonadati</taxon>
        <taxon>Pseudomonadota</taxon>
        <taxon>Alphaproteobacteria</taxon>
        <taxon>Rhodobacterales</taxon>
        <taxon>Paracoccaceae</taxon>
        <taxon>Fertoeibacter</taxon>
    </lineage>
</organism>
<proteinExistence type="predicted"/>
<protein>
    <submittedName>
        <fullName evidence="2">Uncharacterized protein</fullName>
    </submittedName>
</protein>
<keyword evidence="1" id="KW-0812">Transmembrane</keyword>